<comment type="similarity">
    <text evidence="8">Belongs to the TonB-dependent receptor family.</text>
</comment>
<dbReference type="Pfam" id="PF07715">
    <property type="entry name" value="Plug"/>
    <property type="match status" value="1"/>
</dbReference>
<keyword evidence="5 9" id="KW-0732">Signal</keyword>
<evidence type="ECO:0000256" key="8">
    <source>
        <dbReference type="PROSITE-ProRule" id="PRU01360"/>
    </source>
</evidence>
<sequence>MLNDWYNVWRNGWKRFGFWLVHVWLLTASASIAQAQTGAVTGRVTDADTGEPLPGVNVVVEELATGAATDVEGRYTISGLRPGTYTLRASFVGYEDQTQAVAVRAGETVEVNFALQPTTLGLQEVVVVGYGTQRWEDVTGSVAAVRTENLALMPVTGPDQALAGQVAGVQVLQGSGIPGGGPQIQVRGVGAIGAGNQPLFVVDGFPLPSSTNEIRNPLNDIPPEDIESITILKDASAAAIYGSRAANGVVIITTKSGRGQRPTVTITSSIGVQQIPPERKPDIMSAREFAQWMKERYEDHVRIDLGREPTPDDIPEPYRNPESVQGVDWFDAVTRTALMSDLNVSVSGGSQLVTAYFSAGVLRQEGVLRNTDFTRYSLRANLRFYPNDWINLGLNVSPVFSRRSLPVQGGGGIWDETLQRNAGAISMGQILVTCPIASLDDVQVGCPGTLSWPNPVLALESLTLGTESARFVGSSFVELEPVSGLRLKSQLNTEVFGSETQFYRPSTIGTINTPPPLAPQGRYQTSSYLNWLNENTATWNLALGDHSVEVLLGTSFQKHTQRTGSFTGEEYPSDEVKTLNAAARITGQTLIEEWGMISYFGRVNYEYQNKYFLTASLRRDGSSRFGPRNRWGTFPAVALGWRLSEEGFLRGVNWIDDLKLRFSWGETGNNNIGNYDYISRVTSQNYVLGGGLASGRVVSSLGNDLLGWETTRETNLGLDVTLLNNRINLSAEVYQSYTTDLLLDVEIPLSSGFTTIKENRGKVRNRGIEVALQTTPVRRSNFVWISSFNVSANRNVVLELGPTGAPIYSGRSGEANPTHITMIGKPVGMFFGYVFEGLYRDWDDVNNSPHFPGAIPGNVKYRDVNGDGTISPVSDFDIIGNPYPDLVFGITNSITYKNLDVQLVLTGQLGGEKLMAFKESLNNIDGVFNVEREMLQQWRSPEDPGNGRVPTTAGTALGRVLYRDVNSLWVKDASHLAIKNITVRYNLPNRWFQSWMSINRASVYLSAQNVYYFTSYPGNPEQTNYSDIVVDANTALRYGNPNLTPGLDYAPYPLPRTVTLGIELSF</sequence>
<dbReference type="Gene3D" id="2.60.40.1120">
    <property type="entry name" value="Carboxypeptidase-like, regulatory domain"/>
    <property type="match status" value="1"/>
</dbReference>
<dbReference type="Gene3D" id="2.40.170.20">
    <property type="entry name" value="TonB-dependent receptor, beta-barrel domain"/>
    <property type="match status" value="1"/>
</dbReference>
<dbReference type="EMBL" id="CP001807">
    <property type="protein sequence ID" value="ACY47585.1"/>
    <property type="molecule type" value="Genomic_DNA"/>
</dbReference>
<proteinExistence type="inferred from homology"/>
<dbReference type="Proteomes" id="UP000002221">
    <property type="component" value="Chromosome"/>
</dbReference>
<keyword evidence="4 8" id="KW-0812">Transmembrane</keyword>
<dbReference type="GO" id="GO:0015344">
    <property type="term" value="F:siderophore uptake transmembrane transporter activity"/>
    <property type="evidence" value="ECO:0007669"/>
    <property type="project" value="TreeGrafter"/>
</dbReference>
<comment type="subcellular location">
    <subcellularLocation>
        <location evidence="1 8">Cell outer membrane</location>
        <topology evidence="1 8">Multi-pass membrane protein</topology>
    </subcellularLocation>
</comment>
<feature type="signal peptide" evidence="9">
    <location>
        <begin position="1"/>
        <end position="35"/>
    </location>
</feature>
<keyword evidence="7 8" id="KW-0998">Cell outer membrane</keyword>
<protein>
    <submittedName>
        <fullName evidence="11">TonB-dependent receptor plug</fullName>
    </submittedName>
</protein>
<dbReference type="Gene3D" id="2.170.130.10">
    <property type="entry name" value="TonB-dependent receptor, plug domain"/>
    <property type="match status" value="1"/>
</dbReference>
<dbReference type="KEGG" id="rmr:Rmar_0687"/>
<evidence type="ECO:0000259" key="10">
    <source>
        <dbReference type="Pfam" id="PF07715"/>
    </source>
</evidence>
<dbReference type="AlphaFoldDB" id="D0MFQ8"/>
<dbReference type="eggNOG" id="COG1629">
    <property type="taxonomic scope" value="Bacteria"/>
</dbReference>
<evidence type="ECO:0000256" key="1">
    <source>
        <dbReference type="ARBA" id="ARBA00004571"/>
    </source>
</evidence>
<gene>
    <name evidence="11" type="ordered locus">Rmar_0687</name>
</gene>
<dbReference type="PANTHER" id="PTHR30069">
    <property type="entry name" value="TONB-DEPENDENT OUTER MEMBRANE RECEPTOR"/>
    <property type="match status" value="1"/>
</dbReference>
<feature type="chain" id="PRO_5003011299" evidence="9">
    <location>
        <begin position="36"/>
        <end position="1066"/>
    </location>
</feature>
<evidence type="ECO:0000256" key="5">
    <source>
        <dbReference type="ARBA" id="ARBA00022729"/>
    </source>
</evidence>
<dbReference type="InterPro" id="IPR036942">
    <property type="entry name" value="Beta-barrel_TonB_sf"/>
</dbReference>
<dbReference type="OrthoDB" id="9768177at2"/>
<dbReference type="GO" id="GO:0009279">
    <property type="term" value="C:cell outer membrane"/>
    <property type="evidence" value="ECO:0007669"/>
    <property type="project" value="UniProtKB-SubCell"/>
</dbReference>
<evidence type="ECO:0000256" key="4">
    <source>
        <dbReference type="ARBA" id="ARBA00022692"/>
    </source>
</evidence>
<keyword evidence="2 8" id="KW-0813">Transport</keyword>
<keyword evidence="3 8" id="KW-1134">Transmembrane beta strand</keyword>
<keyword evidence="6 8" id="KW-0472">Membrane</keyword>
<feature type="domain" description="TonB-dependent receptor plug" evidence="10">
    <location>
        <begin position="137"/>
        <end position="249"/>
    </location>
</feature>
<dbReference type="InterPro" id="IPR023996">
    <property type="entry name" value="TonB-dep_OMP_SusC/RagA"/>
</dbReference>
<evidence type="ECO:0000256" key="7">
    <source>
        <dbReference type="ARBA" id="ARBA00023237"/>
    </source>
</evidence>
<dbReference type="InterPro" id="IPR012910">
    <property type="entry name" value="Plug_dom"/>
</dbReference>
<dbReference type="HOGENOM" id="CLU_004317_0_2_10"/>
<evidence type="ECO:0000256" key="3">
    <source>
        <dbReference type="ARBA" id="ARBA00022452"/>
    </source>
</evidence>
<name>D0MFQ8_RHOM4</name>
<dbReference type="InterPro" id="IPR039426">
    <property type="entry name" value="TonB-dep_rcpt-like"/>
</dbReference>
<keyword evidence="12" id="KW-1185">Reference proteome</keyword>
<evidence type="ECO:0000313" key="11">
    <source>
        <dbReference type="EMBL" id="ACY47585.1"/>
    </source>
</evidence>
<dbReference type="InterPro" id="IPR023997">
    <property type="entry name" value="TonB-dep_OMP_SusC/RagA_CS"/>
</dbReference>
<dbReference type="SUPFAM" id="SSF56935">
    <property type="entry name" value="Porins"/>
    <property type="match status" value="1"/>
</dbReference>
<evidence type="ECO:0000256" key="9">
    <source>
        <dbReference type="SAM" id="SignalP"/>
    </source>
</evidence>
<keyword evidence="11" id="KW-0675">Receptor</keyword>
<evidence type="ECO:0000313" key="12">
    <source>
        <dbReference type="Proteomes" id="UP000002221"/>
    </source>
</evidence>
<dbReference type="InterPro" id="IPR037066">
    <property type="entry name" value="Plug_dom_sf"/>
</dbReference>
<reference evidence="11 12" key="1">
    <citation type="journal article" date="2009" name="Stand. Genomic Sci.">
        <title>Complete genome sequence of Rhodothermus marinus type strain (R-10).</title>
        <authorList>
            <person name="Nolan M."/>
            <person name="Tindall B.J."/>
            <person name="Pomrenke H."/>
            <person name="Lapidus A."/>
            <person name="Copeland A."/>
            <person name="Glavina Del Rio T."/>
            <person name="Lucas S."/>
            <person name="Chen F."/>
            <person name="Tice H."/>
            <person name="Cheng J.F."/>
            <person name="Saunders E."/>
            <person name="Han C."/>
            <person name="Bruce D."/>
            <person name="Goodwin L."/>
            <person name="Chain P."/>
            <person name="Pitluck S."/>
            <person name="Ovchinikova G."/>
            <person name="Pati A."/>
            <person name="Ivanova N."/>
            <person name="Mavromatis K."/>
            <person name="Chen A."/>
            <person name="Palaniappan K."/>
            <person name="Land M."/>
            <person name="Hauser L."/>
            <person name="Chang Y.J."/>
            <person name="Jeffries C.D."/>
            <person name="Brettin T."/>
            <person name="Goker M."/>
            <person name="Bristow J."/>
            <person name="Eisen J.A."/>
            <person name="Markowitz V."/>
            <person name="Hugenholtz P."/>
            <person name="Kyrpides N.C."/>
            <person name="Klenk H.P."/>
            <person name="Detter J.C."/>
        </authorList>
    </citation>
    <scope>NUCLEOTIDE SEQUENCE [LARGE SCALE GENOMIC DNA]</scope>
    <source>
        <strain evidence="12">ATCC 43812 / DSM 4252 / R-10</strain>
    </source>
</reference>
<dbReference type="STRING" id="518766.Rmar_0687"/>
<dbReference type="SUPFAM" id="SSF49464">
    <property type="entry name" value="Carboxypeptidase regulatory domain-like"/>
    <property type="match status" value="1"/>
</dbReference>
<dbReference type="NCBIfam" id="TIGR04056">
    <property type="entry name" value="OMP_RagA_SusC"/>
    <property type="match status" value="1"/>
</dbReference>
<organism evidence="11 12">
    <name type="scientific">Rhodothermus marinus (strain ATCC 43812 / DSM 4252 / R-10)</name>
    <name type="common">Rhodothermus obamensis</name>
    <dbReference type="NCBI Taxonomy" id="518766"/>
    <lineage>
        <taxon>Bacteria</taxon>
        <taxon>Pseudomonadati</taxon>
        <taxon>Rhodothermota</taxon>
        <taxon>Rhodothermia</taxon>
        <taxon>Rhodothermales</taxon>
        <taxon>Rhodothermaceae</taxon>
        <taxon>Rhodothermus</taxon>
    </lineage>
</organism>
<evidence type="ECO:0000256" key="6">
    <source>
        <dbReference type="ARBA" id="ARBA00023136"/>
    </source>
</evidence>
<dbReference type="GO" id="GO:0044718">
    <property type="term" value="P:siderophore transmembrane transport"/>
    <property type="evidence" value="ECO:0007669"/>
    <property type="project" value="TreeGrafter"/>
</dbReference>
<dbReference type="Pfam" id="PF13715">
    <property type="entry name" value="CarbopepD_reg_2"/>
    <property type="match status" value="1"/>
</dbReference>
<accession>D0MFQ8</accession>
<dbReference type="InterPro" id="IPR008969">
    <property type="entry name" value="CarboxyPept-like_regulatory"/>
</dbReference>
<dbReference type="PROSITE" id="PS52016">
    <property type="entry name" value="TONB_DEPENDENT_REC_3"/>
    <property type="match status" value="1"/>
</dbReference>
<dbReference type="PANTHER" id="PTHR30069:SF29">
    <property type="entry name" value="HEMOGLOBIN AND HEMOGLOBIN-HAPTOGLOBIN-BINDING PROTEIN 1-RELATED"/>
    <property type="match status" value="1"/>
</dbReference>
<dbReference type="NCBIfam" id="TIGR04057">
    <property type="entry name" value="SusC_RagA_signa"/>
    <property type="match status" value="1"/>
</dbReference>
<evidence type="ECO:0000256" key="2">
    <source>
        <dbReference type="ARBA" id="ARBA00022448"/>
    </source>
</evidence>
<dbReference type="RefSeq" id="WP_012843197.1">
    <property type="nucleotide sequence ID" value="NC_013501.1"/>
</dbReference>